<dbReference type="Pfam" id="PF01548">
    <property type="entry name" value="DEDD_Tnp_IS110"/>
    <property type="match status" value="1"/>
</dbReference>
<evidence type="ECO:0000256" key="1">
    <source>
        <dbReference type="SAM" id="Coils"/>
    </source>
</evidence>
<dbReference type="PANTHER" id="PTHR33055:SF3">
    <property type="entry name" value="PUTATIVE TRANSPOSASE FOR IS117-RELATED"/>
    <property type="match status" value="1"/>
</dbReference>
<dbReference type="OrthoDB" id="8261795at2"/>
<gene>
    <name evidence="4" type="ORF">LAL4801_05853</name>
    <name evidence="5" type="ORF">LAL4801_05901</name>
</gene>
<evidence type="ECO:0000313" key="4">
    <source>
        <dbReference type="EMBL" id="CTQ47391.1"/>
    </source>
</evidence>
<reference evidence="4" key="1">
    <citation type="submission" date="2015-07" db="EMBL/GenBank/DDBJ databases">
        <authorList>
            <person name="Noorani M."/>
        </authorList>
    </citation>
    <scope>NUCLEOTIDE SEQUENCE [LARGE SCALE GENOMIC DNA]</scope>
    <source>
        <strain evidence="4">CECT 4801</strain>
    </source>
</reference>
<dbReference type="EMBL" id="CXST01000007">
    <property type="protein sequence ID" value="CTQ47439.1"/>
    <property type="molecule type" value="Genomic_DNA"/>
</dbReference>
<dbReference type="GO" id="GO:0006313">
    <property type="term" value="P:DNA transposition"/>
    <property type="evidence" value="ECO:0007669"/>
    <property type="project" value="InterPro"/>
</dbReference>
<evidence type="ECO:0000313" key="6">
    <source>
        <dbReference type="Proteomes" id="UP000048926"/>
    </source>
</evidence>
<dbReference type="GO" id="GO:0004803">
    <property type="term" value="F:transposase activity"/>
    <property type="evidence" value="ECO:0007669"/>
    <property type="project" value="InterPro"/>
</dbReference>
<feature type="coiled-coil region" evidence="1">
    <location>
        <begin position="179"/>
        <end position="206"/>
    </location>
</feature>
<dbReference type="EMBL" id="CXST01000007">
    <property type="protein sequence ID" value="CTQ47391.1"/>
    <property type="molecule type" value="Genomic_DNA"/>
</dbReference>
<evidence type="ECO:0000259" key="3">
    <source>
        <dbReference type="Pfam" id="PF02371"/>
    </source>
</evidence>
<organism evidence="4 6">
    <name type="scientific">Roseibium aggregatum</name>
    <dbReference type="NCBI Taxonomy" id="187304"/>
    <lineage>
        <taxon>Bacteria</taxon>
        <taxon>Pseudomonadati</taxon>
        <taxon>Pseudomonadota</taxon>
        <taxon>Alphaproteobacteria</taxon>
        <taxon>Hyphomicrobiales</taxon>
        <taxon>Stappiaceae</taxon>
        <taxon>Roseibium</taxon>
    </lineage>
</organism>
<reference evidence="6" key="2">
    <citation type="submission" date="2015-07" db="EMBL/GenBank/DDBJ databases">
        <authorList>
            <person name="Rodrigo-Torres Lidia"/>
            <person name="Arahal R.David."/>
        </authorList>
    </citation>
    <scope>NUCLEOTIDE SEQUENCE [LARGE SCALE GENOMIC DNA]</scope>
    <source>
        <strain evidence="6">CECT 4801</strain>
    </source>
</reference>
<dbReference type="GO" id="GO:0003677">
    <property type="term" value="F:DNA binding"/>
    <property type="evidence" value="ECO:0007669"/>
    <property type="project" value="InterPro"/>
</dbReference>
<sequence>MQITTLGIDLAKSVFQLHGIDANGGVILKKKVRRGALLKVLSDLSPCLIGMEACATSHYWAREIAALGHEVRLIPPAYVKPYVKRQKNDMADAEAICEAVTRPNMHFVAIKSADQQAVLMLHRARDLLVRQRTMLVNALRAHLAEFGIVAGRGPHQVRGLVSHLENDIDSLPEEGQVALLCLVRQLDAQEAEIARLDREIKAWHGQSEISQRLATIPGIGVLTATALAVTVADPSLFKSARQFAAWLGLVPRQNSSGGKERLGRITKMGDAYLRKLLVVGATAVLRHAIRAQTRTGEWVRHLLERKPSRLVSVALANKTARIAWAVLAKGETYRSA</sequence>
<evidence type="ECO:0000259" key="2">
    <source>
        <dbReference type="Pfam" id="PF01548"/>
    </source>
</evidence>
<dbReference type="InterPro" id="IPR002525">
    <property type="entry name" value="Transp_IS110-like_N"/>
</dbReference>
<dbReference type="NCBIfam" id="NF033542">
    <property type="entry name" value="transpos_IS110"/>
    <property type="match status" value="1"/>
</dbReference>
<accession>A0A0M6YEE5</accession>
<dbReference type="PANTHER" id="PTHR33055">
    <property type="entry name" value="TRANSPOSASE FOR INSERTION SEQUENCE ELEMENT IS1111A"/>
    <property type="match status" value="1"/>
</dbReference>
<protein>
    <submittedName>
        <fullName evidence="4">Transposase IS116/IS110/IS902 family protein</fullName>
    </submittedName>
</protein>
<dbReference type="InterPro" id="IPR003346">
    <property type="entry name" value="Transposase_20"/>
</dbReference>
<dbReference type="Proteomes" id="UP000048926">
    <property type="component" value="Unassembled WGS sequence"/>
</dbReference>
<evidence type="ECO:0000313" key="5">
    <source>
        <dbReference type="EMBL" id="CTQ47439.1"/>
    </source>
</evidence>
<keyword evidence="6" id="KW-1185">Reference proteome</keyword>
<feature type="domain" description="Transposase IS116/IS110/IS902 C-terminal" evidence="3">
    <location>
        <begin position="211"/>
        <end position="290"/>
    </location>
</feature>
<dbReference type="RefSeq" id="WP_055661432.1">
    <property type="nucleotide sequence ID" value="NZ_CXST01000007.1"/>
</dbReference>
<dbReference type="Pfam" id="PF02371">
    <property type="entry name" value="Transposase_20"/>
    <property type="match status" value="1"/>
</dbReference>
<proteinExistence type="predicted"/>
<dbReference type="AlphaFoldDB" id="A0A0M6YEE5"/>
<name>A0A0M6YEE5_9HYPH</name>
<dbReference type="InterPro" id="IPR047650">
    <property type="entry name" value="Transpos_IS110"/>
</dbReference>
<feature type="domain" description="Transposase IS110-like N-terminal" evidence="2">
    <location>
        <begin position="6"/>
        <end position="146"/>
    </location>
</feature>
<keyword evidence="1" id="KW-0175">Coiled coil</keyword>